<sequence length="352" mass="34555">MTGSGAAATSARTATRPGARADRPRRRLLLWSALVLLLVAATAASIAVGTHPLPLDAVASALASPDTAPAADTAIVWGLRLPRTVLGLVTGACLGLAGALAQVHTRNPLADPGLLGVTSGAGLAVVAGMAFLGLTSPVAAVWLALLGGLAAGAVVLVIAARVRAFGQLTTLILTGAVTSALLGALSTAILLTHEPIMRSFQGWSTGSLLDRPLELLPATAPLLVAGLVLTLLNLPAWSSLTLGDALAEGLGRNVAIDRAVGVTAIVLLAAVATAIAGPIAFVGLLSAHLARALARGSAVAGVLLAAPCGAALLLAADVLGRIAAPAGELSVGVAVAVVGAPVFVLLARAATR</sequence>
<dbReference type="GO" id="GO:0033214">
    <property type="term" value="P:siderophore-iron import into cell"/>
    <property type="evidence" value="ECO:0007669"/>
    <property type="project" value="TreeGrafter"/>
</dbReference>
<accession>A0A1R4IDZ6</accession>
<name>A0A1R4IDZ6_9MICO</name>
<evidence type="ECO:0000256" key="8">
    <source>
        <dbReference type="SAM" id="MobiDB-lite"/>
    </source>
</evidence>
<feature type="transmembrane region" description="Helical" evidence="9">
    <location>
        <begin position="113"/>
        <end position="134"/>
    </location>
</feature>
<dbReference type="OrthoDB" id="9782305at2"/>
<evidence type="ECO:0000313" key="11">
    <source>
        <dbReference type="Proteomes" id="UP000196778"/>
    </source>
</evidence>
<feature type="transmembrane region" description="Helical" evidence="9">
    <location>
        <begin position="28"/>
        <end position="48"/>
    </location>
</feature>
<keyword evidence="7 9" id="KW-0472">Membrane</keyword>
<dbReference type="InterPro" id="IPR037294">
    <property type="entry name" value="ABC_BtuC-like"/>
</dbReference>
<keyword evidence="4" id="KW-1003">Cell membrane</keyword>
<dbReference type="GO" id="GO:0005886">
    <property type="term" value="C:plasma membrane"/>
    <property type="evidence" value="ECO:0007669"/>
    <property type="project" value="UniProtKB-SubCell"/>
</dbReference>
<evidence type="ECO:0000256" key="2">
    <source>
        <dbReference type="ARBA" id="ARBA00007935"/>
    </source>
</evidence>
<feature type="transmembrane region" description="Helical" evidence="9">
    <location>
        <begin position="259"/>
        <end position="285"/>
    </location>
</feature>
<feature type="compositionally biased region" description="Low complexity" evidence="8">
    <location>
        <begin position="1"/>
        <end position="18"/>
    </location>
</feature>
<dbReference type="Pfam" id="PF01032">
    <property type="entry name" value="FecCD"/>
    <property type="match status" value="1"/>
</dbReference>
<dbReference type="CDD" id="cd06550">
    <property type="entry name" value="TM_ABC_iron-siderophores_like"/>
    <property type="match status" value="1"/>
</dbReference>
<dbReference type="GO" id="GO:0045735">
    <property type="term" value="F:nutrient reservoir activity"/>
    <property type="evidence" value="ECO:0007669"/>
    <property type="project" value="InterPro"/>
</dbReference>
<evidence type="ECO:0000256" key="4">
    <source>
        <dbReference type="ARBA" id="ARBA00022475"/>
    </source>
</evidence>
<dbReference type="GO" id="GO:0022857">
    <property type="term" value="F:transmembrane transporter activity"/>
    <property type="evidence" value="ECO:0007669"/>
    <property type="project" value="InterPro"/>
</dbReference>
<dbReference type="RefSeq" id="WP_087135833.1">
    <property type="nucleotide sequence ID" value="NZ_FUKR01000006.1"/>
</dbReference>
<dbReference type="InterPro" id="IPR001419">
    <property type="entry name" value="Glutenin"/>
</dbReference>
<evidence type="ECO:0000256" key="5">
    <source>
        <dbReference type="ARBA" id="ARBA00022692"/>
    </source>
</evidence>
<feature type="transmembrane region" description="Helical" evidence="9">
    <location>
        <begin position="84"/>
        <end position="101"/>
    </location>
</feature>
<dbReference type="Gene3D" id="1.10.3470.10">
    <property type="entry name" value="ABC transporter involved in vitamin B12 uptake, BtuC"/>
    <property type="match status" value="1"/>
</dbReference>
<dbReference type="PANTHER" id="PTHR30472">
    <property type="entry name" value="FERRIC ENTEROBACTIN TRANSPORT SYSTEM PERMEASE PROTEIN"/>
    <property type="match status" value="1"/>
</dbReference>
<comment type="similarity">
    <text evidence="2">Belongs to the binding-protein-dependent transport system permease family. FecCD subfamily.</text>
</comment>
<organism evidence="10 11">
    <name type="scientific">Mycetocola reblochoni REB411</name>
    <dbReference type="NCBI Taxonomy" id="1255698"/>
    <lineage>
        <taxon>Bacteria</taxon>
        <taxon>Bacillati</taxon>
        <taxon>Actinomycetota</taxon>
        <taxon>Actinomycetes</taxon>
        <taxon>Micrococcales</taxon>
        <taxon>Microbacteriaceae</taxon>
        <taxon>Mycetocola</taxon>
    </lineage>
</organism>
<dbReference type="EMBL" id="FUKR01000006">
    <property type="protein sequence ID" value="SJN17513.1"/>
    <property type="molecule type" value="Genomic_DNA"/>
</dbReference>
<dbReference type="Proteomes" id="UP000196778">
    <property type="component" value="Unassembled WGS sequence"/>
</dbReference>
<evidence type="ECO:0000256" key="9">
    <source>
        <dbReference type="SAM" id="Phobius"/>
    </source>
</evidence>
<feature type="transmembrane region" description="Helical" evidence="9">
    <location>
        <begin position="218"/>
        <end position="238"/>
    </location>
</feature>
<dbReference type="PRINTS" id="PR00210">
    <property type="entry name" value="GLUTENIN"/>
</dbReference>
<dbReference type="SUPFAM" id="SSF81345">
    <property type="entry name" value="ABC transporter involved in vitamin B12 uptake, BtuC"/>
    <property type="match status" value="1"/>
</dbReference>
<keyword evidence="3" id="KW-0813">Transport</keyword>
<keyword evidence="6 9" id="KW-1133">Transmembrane helix</keyword>
<feature type="region of interest" description="Disordered" evidence="8">
    <location>
        <begin position="1"/>
        <end position="20"/>
    </location>
</feature>
<dbReference type="InterPro" id="IPR000522">
    <property type="entry name" value="ABC_transptr_permease_BtuC"/>
</dbReference>
<feature type="transmembrane region" description="Helical" evidence="9">
    <location>
        <begin position="140"/>
        <end position="159"/>
    </location>
</feature>
<evidence type="ECO:0000256" key="1">
    <source>
        <dbReference type="ARBA" id="ARBA00004651"/>
    </source>
</evidence>
<dbReference type="PANTHER" id="PTHR30472:SF1">
    <property type="entry name" value="FE(3+) DICITRATE TRANSPORT SYSTEM PERMEASE PROTEIN FECC-RELATED"/>
    <property type="match status" value="1"/>
</dbReference>
<proteinExistence type="inferred from homology"/>
<protein>
    <submittedName>
        <fullName evidence="10">ABC-type Fe3+-siderophore transport system, permease component</fullName>
    </submittedName>
</protein>
<feature type="transmembrane region" description="Helical" evidence="9">
    <location>
        <begin position="297"/>
        <end position="319"/>
    </location>
</feature>
<reference evidence="11" key="1">
    <citation type="submission" date="2017-02" db="EMBL/GenBank/DDBJ databases">
        <authorList>
            <person name="Dridi B."/>
        </authorList>
    </citation>
    <scope>NUCLEOTIDE SEQUENCE [LARGE SCALE GENOMIC DNA]</scope>
    <source>
        <strain evidence="11">EB411</strain>
    </source>
</reference>
<evidence type="ECO:0000256" key="3">
    <source>
        <dbReference type="ARBA" id="ARBA00022448"/>
    </source>
</evidence>
<feature type="transmembrane region" description="Helical" evidence="9">
    <location>
        <begin position="171"/>
        <end position="191"/>
    </location>
</feature>
<feature type="transmembrane region" description="Helical" evidence="9">
    <location>
        <begin position="331"/>
        <end position="350"/>
    </location>
</feature>
<gene>
    <name evidence="10" type="ORF">FM119_01000</name>
</gene>
<dbReference type="AlphaFoldDB" id="A0A1R4IDZ6"/>
<evidence type="ECO:0000256" key="6">
    <source>
        <dbReference type="ARBA" id="ARBA00022989"/>
    </source>
</evidence>
<keyword evidence="11" id="KW-1185">Reference proteome</keyword>
<comment type="subcellular location">
    <subcellularLocation>
        <location evidence="1">Cell membrane</location>
        <topology evidence="1">Multi-pass membrane protein</topology>
    </subcellularLocation>
</comment>
<keyword evidence="5 9" id="KW-0812">Transmembrane</keyword>
<evidence type="ECO:0000313" key="10">
    <source>
        <dbReference type="EMBL" id="SJN17513.1"/>
    </source>
</evidence>
<evidence type="ECO:0000256" key="7">
    <source>
        <dbReference type="ARBA" id="ARBA00023136"/>
    </source>
</evidence>